<dbReference type="EC" id="1.1.1.169" evidence="3"/>
<evidence type="ECO:0000256" key="1">
    <source>
        <dbReference type="ARBA" id="ARBA00004994"/>
    </source>
</evidence>
<protein>
    <recommendedName>
        <fullName evidence="4">2-dehydropantoate 2-reductase</fullName>
        <ecNumber evidence="3">1.1.1.169</ecNumber>
    </recommendedName>
    <alternativeName>
        <fullName evidence="8">Ketopantoate reductase</fullName>
    </alternativeName>
</protein>
<evidence type="ECO:0000313" key="13">
    <source>
        <dbReference type="Proteomes" id="UP001499988"/>
    </source>
</evidence>
<evidence type="ECO:0000313" key="12">
    <source>
        <dbReference type="EMBL" id="GAA4877836.1"/>
    </source>
</evidence>
<evidence type="ECO:0000259" key="10">
    <source>
        <dbReference type="Pfam" id="PF02558"/>
    </source>
</evidence>
<feature type="domain" description="Ketopantoate reductase C-terminal" evidence="11">
    <location>
        <begin position="108"/>
        <end position="228"/>
    </location>
</feature>
<dbReference type="Pfam" id="PF02558">
    <property type="entry name" value="ApbA"/>
    <property type="match status" value="1"/>
</dbReference>
<dbReference type="PANTHER" id="PTHR43765">
    <property type="entry name" value="2-DEHYDROPANTOATE 2-REDUCTASE-RELATED"/>
    <property type="match status" value="1"/>
</dbReference>
<name>A0ABP9EGR8_9GAMM</name>
<sequence length="243" mass="26352">MPLQALLVLTKAQDCEAALSPLLSWLDPAIPIVLLHNGQGPQQRLLARYPKHNWWWGTLSDGAQRIGACEIHHTGSGLRVAGPAPTCPWPGSSLPKALHRLGFTLHQDINTALWQKLTVNAVINPLAARDRITNGTLLSPIYQGEIGQLCEELALLGQHLTHTDSANQIHRRVLAVAKATASNRCSTLQDIDAERETELACITGCVLTLAKQQGLTLSNHKALLDSLKPQTVDALVHSVTRVS</sequence>
<evidence type="ECO:0000256" key="4">
    <source>
        <dbReference type="ARBA" id="ARBA00019465"/>
    </source>
</evidence>
<dbReference type="PANTHER" id="PTHR43765:SF2">
    <property type="entry name" value="2-DEHYDROPANTOATE 2-REDUCTASE"/>
    <property type="match status" value="1"/>
</dbReference>
<dbReference type="InterPro" id="IPR036291">
    <property type="entry name" value="NAD(P)-bd_dom_sf"/>
</dbReference>
<organism evidence="12 13">
    <name type="scientific">Ferrimonas pelagia</name>
    <dbReference type="NCBI Taxonomy" id="1177826"/>
    <lineage>
        <taxon>Bacteria</taxon>
        <taxon>Pseudomonadati</taxon>
        <taxon>Pseudomonadota</taxon>
        <taxon>Gammaproteobacteria</taxon>
        <taxon>Alteromonadales</taxon>
        <taxon>Ferrimonadaceae</taxon>
        <taxon>Ferrimonas</taxon>
    </lineage>
</organism>
<dbReference type="Pfam" id="PF08546">
    <property type="entry name" value="ApbA_C"/>
    <property type="match status" value="1"/>
</dbReference>
<feature type="domain" description="Ketopantoate reductase N-terminal" evidence="10">
    <location>
        <begin position="3"/>
        <end position="83"/>
    </location>
</feature>
<dbReference type="InterPro" id="IPR013328">
    <property type="entry name" value="6PGD_dom2"/>
</dbReference>
<comment type="similarity">
    <text evidence="2">Belongs to the ketopantoate reductase family.</text>
</comment>
<keyword evidence="13" id="KW-1185">Reference proteome</keyword>
<dbReference type="InterPro" id="IPR050838">
    <property type="entry name" value="Ketopantoate_reductase"/>
</dbReference>
<accession>A0ABP9EGR8</accession>
<evidence type="ECO:0000256" key="3">
    <source>
        <dbReference type="ARBA" id="ARBA00013014"/>
    </source>
</evidence>
<evidence type="ECO:0000256" key="7">
    <source>
        <dbReference type="ARBA" id="ARBA00023002"/>
    </source>
</evidence>
<keyword evidence="6" id="KW-0521">NADP</keyword>
<evidence type="ECO:0000259" key="11">
    <source>
        <dbReference type="Pfam" id="PF08546"/>
    </source>
</evidence>
<dbReference type="Proteomes" id="UP001499988">
    <property type="component" value="Unassembled WGS sequence"/>
</dbReference>
<reference evidence="13" key="1">
    <citation type="journal article" date="2019" name="Int. J. Syst. Evol. Microbiol.">
        <title>The Global Catalogue of Microorganisms (GCM) 10K type strain sequencing project: providing services to taxonomists for standard genome sequencing and annotation.</title>
        <authorList>
            <consortium name="The Broad Institute Genomics Platform"/>
            <consortium name="The Broad Institute Genome Sequencing Center for Infectious Disease"/>
            <person name="Wu L."/>
            <person name="Ma J."/>
        </authorList>
    </citation>
    <scope>NUCLEOTIDE SEQUENCE [LARGE SCALE GENOMIC DNA]</scope>
    <source>
        <strain evidence="13">JCM 18401</strain>
    </source>
</reference>
<comment type="pathway">
    <text evidence="1">Cofactor biosynthesis; (R)-pantothenate biosynthesis; (R)-pantoate from 3-methyl-2-oxobutanoate: step 2/2.</text>
</comment>
<evidence type="ECO:0000256" key="8">
    <source>
        <dbReference type="ARBA" id="ARBA00032024"/>
    </source>
</evidence>
<dbReference type="Gene3D" id="3.40.50.720">
    <property type="entry name" value="NAD(P)-binding Rossmann-like Domain"/>
    <property type="match status" value="1"/>
</dbReference>
<comment type="caution">
    <text evidence="12">The sequence shown here is derived from an EMBL/GenBank/DDBJ whole genome shotgun (WGS) entry which is preliminary data.</text>
</comment>
<comment type="catalytic activity">
    <reaction evidence="9">
        <text>(R)-pantoate + NADP(+) = 2-dehydropantoate + NADPH + H(+)</text>
        <dbReference type="Rhea" id="RHEA:16233"/>
        <dbReference type="ChEBI" id="CHEBI:11561"/>
        <dbReference type="ChEBI" id="CHEBI:15378"/>
        <dbReference type="ChEBI" id="CHEBI:15980"/>
        <dbReference type="ChEBI" id="CHEBI:57783"/>
        <dbReference type="ChEBI" id="CHEBI:58349"/>
        <dbReference type="EC" id="1.1.1.169"/>
    </reaction>
</comment>
<proteinExistence type="inferred from homology"/>
<dbReference type="SUPFAM" id="SSF48179">
    <property type="entry name" value="6-phosphogluconate dehydrogenase C-terminal domain-like"/>
    <property type="match status" value="1"/>
</dbReference>
<keyword evidence="7" id="KW-0560">Oxidoreductase</keyword>
<evidence type="ECO:0000256" key="6">
    <source>
        <dbReference type="ARBA" id="ARBA00022857"/>
    </source>
</evidence>
<evidence type="ECO:0000256" key="2">
    <source>
        <dbReference type="ARBA" id="ARBA00007870"/>
    </source>
</evidence>
<dbReference type="EMBL" id="BAABJZ010000012">
    <property type="protein sequence ID" value="GAA4877836.1"/>
    <property type="molecule type" value="Genomic_DNA"/>
</dbReference>
<dbReference type="InterPro" id="IPR013752">
    <property type="entry name" value="KPA_reductase"/>
</dbReference>
<dbReference type="Gene3D" id="1.10.1040.10">
    <property type="entry name" value="N-(1-d-carboxylethyl)-l-norvaline Dehydrogenase, domain 2"/>
    <property type="match status" value="1"/>
</dbReference>
<gene>
    <name evidence="12" type="ORF">GCM10023333_08890</name>
</gene>
<dbReference type="SUPFAM" id="SSF51735">
    <property type="entry name" value="NAD(P)-binding Rossmann-fold domains"/>
    <property type="match status" value="1"/>
</dbReference>
<evidence type="ECO:0000256" key="5">
    <source>
        <dbReference type="ARBA" id="ARBA00022655"/>
    </source>
</evidence>
<dbReference type="InterPro" id="IPR013332">
    <property type="entry name" value="KPR_N"/>
</dbReference>
<evidence type="ECO:0000256" key="9">
    <source>
        <dbReference type="ARBA" id="ARBA00048793"/>
    </source>
</evidence>
<keyword evidence="5" id="KW-0566">Pantothenate biosynthesis</keyword>
<dbReference type="InterPro" id="IPR008927">
    <property type="entry name" value="6-PGluconate_DH-like_C_sf"/>
</dbReference>